<dbReference type="Gramene" id="KRH43142">
    <property type="protein sequence ID" value="KRH43142"/>
    <property type="gene ID" value="GLYMA_08G133300"/>
</dbReference>
<reference evidence="1" key="3">
    <citation type="submission" date="2018-07" db="EMBL/GenBank/DDBJ databases">
        <title>WGS assembly of Glycine max.</title>
        <authorList>
            <person name="Schmutz J."/>
            <person name="Cannon S."/>
            <person name="Schlueter J."/>
            <person name="Ma J."/>
            <person name="Mitros T."/>
            <person name="Nelson W."/>
            <person name="Hyten D."/>
            <person name="Song Q."/>
            <person name="Thelen J."/>
            <person name="Cheng J."/>
            <person name="Xu D."/>
            <person name="Hellsten U."/>
            <person name="May G."/>
            <person name="Yu Y."/>
            <person name="Sakurai T."/>
            <person name="Umezawa T."/>
            <person name="Bhattacharyya M."/>
            <person name="Sandhu D."/>
            <person name="Valliyodan B."/>
            <person name="Lindquist E."/>
            <person name="Peto M."/>
            <person name="Grant D."/>
            <person name="Shu S."/>
            <person name="Goodstein D."/>
            <person name="Barry K."/>
            <person name="Futrell-Griggs M."/>
            <person name="Abernathy B."/>
            <person name="Du J."/>
            <person name="Tian Z."/>
            <person name="Zhu L."/>
            <person name="Gill N."/>
            <person name="Joshi T."/>
            <person name="Libault M."/>
            <person name="Sethuraman A."/>
            <person name="Zhang X."/>
            <person name="Shinozaki K."/>
            <person name="Nguyen H."/>
            <person name="Wing R."/>
            <person name="Cregan P."/>
            <person name="Specht J."/>
            <person name="Grimwood J."/>
            <person name="Rokhsar D."/>
            <person name="Stacey G."/>
            <person name="Shoemaker R."/>
            <person name="Jackson S."/>
        </authorList>
    </citation>
    <scope>NUCLEOTIDE SEQUENCE</scope>
    <source>
        <tissue evidence="1">Callus</tissue>
    </source>
</reference>
<protein>
    <submittedName>
        <fullName evidence="1 2">Uncharacterized protein</fullName>
    </submittedName>
</protein>
<sequence>MLDPPLYHYIRHHTPSGVFIMRRFTHLLQLLTCASECLCRFANSTARWRSLNQSRYETTPLKVIYDK</sequence>
<evidence type="ECO:0000313" key="3">
    <source>
        <dbReference type="Proteomes" id="UP000008827"/>
    </source>
</evidence>
<gene>
    <name evidence="1" type="ORF">GLYMA_08G133300</name>
</gene>
<dbReference type="InParanoid" id="A0A0R0ILC8"/>
<name>A0A0R0ILC8_SOYBN</name>
<reference evidence="2" key="2">
    <citation type="submission" date="2018-02" db="UniProtKB">
        <authorList>
            <consortium name="EnsemblPlants"/>
        </authorList>
    </citation>
    <scope>IDENTIFICATION</scope>
    <source>
        <strain evidence="2">Williams 82</strain>
    </source>
</reference>
<dbReference type="EMBL" id="CM000841">
    <property type="protein sequence ID" value="KRH43142.1"/>
    <property type="molecule type" value="Genomic_DNA"/>
</dbReference>
<keyword evidence="3" id="KW-1185">Reference proteome</keyword>
<dbReference type="EnsemblPlants" id="KRH43142">
    <property type="protein sequence ID" value="KRH43142"/>
    <property type="gene ID" value="GLYMA_08G133300"/>
</dbReference>
<evidence type="ECO:0000313" key="1">
    <source>
        <dbReference type="EMBL" id="KRH43142.1"/>
    </source>
</evidence>
<dbReference type="Proteomes" id="UP000008827">
    <property type="component" value="Chromosome 8"/>
</dbReference>
<organism evidence="1">
    <name type="scientific">Glycine max</name>
    <name type="common">Soybean</name>
    <name type="synonym">Glycine hispida</name>
    <dbReference type="NCBI Taxonomy" id="3847"/>
    <lineage>
        <taxon>Eukaryota</taxon>
        <taxon>Viridiplantae</taxon>
        <taxon>Streptophyta</taxon>
        <taxon>Embryophyta</taxon>
        <taxon>Tracheophyta</taxon>
        <taxon>Spermatophyta</taxon>
        <taxon>Magnoliopsida</taxon>
        <taxon>eudicotyledons</taxon>
        <taxon>Gunneridae</taxon>
        <taxon>Pentapetalae</taxon>
        <taxon>rosids</taxon>
        <taxon>fabids</taxon>
        <taxon>Fabales</taxon>
        <taxon>Fabaceae</taxon>
        <taxon>Papilionoideae</taxon>
        <taxon>50 kb inversion clade</taxon>
        <taxon>NPAAA clade</taxon>
        <taxon>indigoferoid/millettioid clade</taxon>
        <taxon>Phaseoleae</taxon>
        <taxon>Glycine</taxon>
        <taxon>Glycine subgen. Soja</taxon>
    </lineage>
</organism>
<evidence type="ECO:0000313" key="2">
    <source>
        <dbReference type="EnsemblPlants" id="KRH43142"/>
    </source>
</evidence>
<accession>A0A0R0ILC8</accession>
<proteinExistence type="predicted"/>
<dbReference type="AlphaFoldDB" id="A0A0R0ILC8"/>
<reference evidence="1 2" key="1">
    <citation type="journal article" date="2010" name="Nature">
        <title>Genome sequence of the palaeopolyploid soybean.</title>
        <authorList>
            <person name="Schmutz J."/>
            <person name="Cannon S.B."/>
            <person name="Schlueter J."/>
            <person name="Ma J."/>
            <person name="Mitros T."/>
            <person name="Nelson W."/>
            <person name="Hyten D.L."/>
            <person name="Song Q."/>
            <person name="Thelen J.J."/>
            <person name="Cheng J."/>
            <person name="Xu D."/>
            <person name="Hellsten U."/>
            <person name="May G.D."/>
            <person name="Yu Y."/>
            <person name="Sakurai T."/>
            <person name="Umezawa T."/>
            <person name="Bhattacharyya M.K."/>
            <person name="Sandhu D."/>
            <person name="Valliyodan B."/>
            <person name="Lindquist E."/>
            <person name="Peto M."/>
            <person name="Grant D."/>
            <person name="Shu S."/>
            <person name="Goodstein D."/>
            <person name="Barry K."/>
            <person name="Futrell-Griggs M."/>
            <person name="Abernathy B."/>
            <person name="Du J."/>
            <person name="Tian Z."/>
            <person name="Zhu L."/>
            <person name="Gill N."/>
            <person name="Joshi T."/>
            <person name="Libault M."/>
            <person name="Sethuraman A."/>
            <person name="Zhang X.-C."/>
            <person name="Shinozaki K."/>
            <person name="Nguyen H.T."/>
            <person name="Wing R.A."/>
            <person name="Cregan P."/>
            <person name="Specht J."/>
            <person name="Grimwood J."/>
            <person name="Rokhsar D."/>
            <person name="Stacey G."/>
            <person name="Shoemaker R.C."/>
            <person name="Jackson S.A."/>
        </authorList>
    </citation>
    <scope>NUCLEOTIDE SEQUENCE</scope>
    <source>
        <strain evidence="2">cv. Williams 82</strain>
        <tissue evidence="1">Callus</tissue>
    </source>
</reference>